<evidence type="ECO:0000256" key="2">
    <source>
        <dbReference type="SAM" id="SignalP"/>
    </source>
</evidence>
<keyword evidence="4" id="KW-1185">Reference proteome</keyword>
<feature type="signal peptide" evidence="2">
    <location>
        <begin position="1"/>
        <end position="22"/>
    </location>
</feature>
<evidence type="ECO:0000256" key="1">
    <source>
        <dbReference type="SAM" id="MobiDB-lite"/>
    </source>
</evidence>
<feature type="chain" id="PRO_5043538973" evidence="2">
    <location>
        <begin position="23"/>
        <end position="160"/>
    </location>
</feature>
<feature type="region of interest" description="Disordered" evidence="1">
    <location>
        <begin position="134"/>
        <end position="160"/>
    </location>
</feature>
<gene>
    <name evidence="3" type="ORF">LNINA_LOCUS7975</name>
</gene>
<name>A0AAV1JIV5_9NEOP</name>
<evidence type="ECO:0000313" key="3">
    <source>
        <dbReference type="EMBL" id="CAK1548608.1"/>
    </source>
</evidence>
<comment type="caution">
    <text evidence="3">The sequence shown here is derived from an EMBL/GenBank/DDBJ whole genome shotgun (WGS) entry which is preliminary data.</text>
</comment>
<proteinExistence type="predicted"/>
<keyword evidence="2" id="KW-0732">Signal</keyword>
<dbReference type="AlphaFoldDB" id="A0AAV1JIV5"/>
<protein>
    <submittedName>
        <fullName evidence="3">Uncharacterized protein</fullName>
    </submittedName>
</protein>
<organism evidence="3 4">
    <name type="scientific">Leptosia nina</name>
    <dbReference type="NCBI Taxonomy" id="320188"/>
    <lineage>
        <taxon>Eukaryota</taxon>
        <taxon>Metazoa</taxon>
        <taxon>Ecdysozoa</taxon>
        <taxon>Arthropoda</taxon>
        <taxon>Hexapoda</taxon>
        <taxon>Insecta</taxon>
        <taxon>Pterygota</taxon>
        <taxon>Neoptera</taxon>
        <taxon>Endopterygota</taxon>
        <taxon>Lepidoptera</taxon>
        <taxon>Glossata</taxon>
        <taxon>Ditrysia</taxon>
        <taxon>Papilionoidea</taxon>
        <taxon>Pieridae</taxon>
        <taxon>Pierinae</taxon>
        <taxon>Leptosia</taxon>
    </lineage>
</organism>
<evidence type="ECO:0000313" key="4">
    <source>
        <dbReference type="Proteomes" id="UP001497472"/>
    </source>
</evidence>
<dbReference type="Proteomes" id="UP001497472">
    <property type="component" value="Unassembled WGS sequence"/>
</dbReference>
<dbReference type="EMBL" id="CAVLEF010000010">
    <property type="protein sequence ID" value="CAK1548608.1"/>
    <property type="molecule type" value="Genomic_DNA"/>
</dbReference>
<accession>A0AAV1JIV5</accession>
<sequence length="160" mass="17114">MGSAAWVISFIAIVFFNMLVTSQYAGYYGASTPMAPNYPPYPIVVKSNDNDSMKTILPLLLLLLTDGFGGQGSPHRMGAMDAVVTVAGYVAGQRVEYMSPPVGTVTATPIVQPCGQFVIPAVIKPLLSPEPISEIPRPPLDARLQPPLSPNDATHHIPER</sequence>
<reference evidence="3 4" key="1">
    <citation type="submission" date="2023-11" db="EMBL/GenBank/DDBJ databases">
        <authorList>
            <person name="Okamura Y."/>
        </authorList>
    </citation>
    <scope>NUCLEOTIDE SEQUENCE [LARGE SCALE GENOMIC DNA]</scope>
</reference>